<evidence type="ECO:0000313" key="4">
    <source>
        <dbReference type="EMBL" id="KAG8053040.1"/>
    </source>
</evidence>
<evidence type="ECO:0000256" key="1">
    <source>
        <dbReference type="ARBA" id="ARBA00007727"/>
    </source>
</evidence>
<comment type="caution">
    <text evidence="4">The sequence shown here is derived from an EMBL/GenBank/DDBJ whole genome shotgun (WGS) entry which is preliminary data.</text>
</comment>
<proteinExistence type="inferred from homology"/>
<reference evidence="4" key="2">
    <citation type="submission" date="2021-02" db="EMBL/GenBank/DDBJ databases">
        <authorList>
            <person name="Kimball J.A."/>
            <person name="Haas M.W."/>
            <person name="Macchietto M."/>
            <person name="Kono T."/>
            <person name="Duquette J."/>
            <person name="Shao M."/>
        </authorList>
    </citation>
    <scope>NUCLEOTIDE SEQUENCE</scope>
    <source>
        <tissue evidence="4">Fresh leaf tissue</tissue>
    </source>
</reference>
<accession>A0A8J5V7M0</accession>
<evidence type="ECO:0000259" key="3">
    <source>
        <dbReference type="Pfam" id="PF13839"/>
    </source>
</evidence>
<evidence type="ECO:0000256" key="2">
    <source>
        <dbReference type="SAM" id="MobiDB-lite"/>
    </source>
</evidence>
<name>A0A8J5V7M0_ZIZPA</name>
<gene>
    <name evidence="4" type="ORF">GUJ93_ZPchr0001g30296</name>
</gene>
<feature type="compositionally biased region" description="Low complexity" evidence="2">
    <location>
        <begin position="80"/>
        <end position="100"/>
    </location>
</feature>
<dbReference type="OrthoDB" id="630188at2759"/>
<organism evidence="4 5">
    <name type="scientific">Zizania palustris</name>
    <name type="common">Northern wild rice</name>
    <dbReference type="NCBI Taxonomy" id="103762"/>
    <lineage>
        <taxon>Eukaryota</taxon>
        <taxon>Viridiplantae</taxon>
        <taxon>Streptophyta</taxon>
        <taxon>Embryophyta</taxon>
        <taxon>Tracheophyta</taxon>
        <taxon>Spermatophyta</taxon>
        <taxon>Magnoliopsida</taxon>
        <taxon>Liliopsida</taxon>
        <taxon>Poales</taxon>
        <taxon>Poaceae</taxon>
        <taxon>BOP clade</taxon>
        <taxon>Oryzoideae</taxon>
        <taxon>Oryzeae</taxon>
        <taxon>Zizaniinae</taxon>
        <taxon>Zizania</taxon>
    </lineage>
</organism>
<dbReference type="Proteomes" id="UP000729402">
    <property type="component" value="Unassembled WGS sequence"/>
</dbReference>
<dbReference type="AlphaFoldDB" id="A0A8J5V7M0"/>
<dbReference type="InterPro" id="IPR026057">
    <property type="entry name" value="TBL_C"/>
</dbReference>
<dbReference type="Pfam" id="PF13839">
    <property type="entry name" value="PC-Esterase"/>
    <property type="match status" value="1"/>
</dbReference>
<comment type="similarity">
    <text evidence="1">Belongs to the PC-esterase family. TBL subfamily.</text>
</comment>
<protein>
    <recommendedName>
        <fullName evidence="3">Trichome birefringence-like C-terminal domain-containing protein</fullName>
    </recommendedName>
</protein>
<reference evidence="4" key="1">
    <citation type="journal article" date="2021" name="bioRxiv">
        <title>Whole Genome Assembly and Annotation of Northern Wild Rice, Zizania palustris L., Supports a Whole Genome Duplication in the Zizania Genus.</title>
        <authorList>
            <person name="Haas M."/>
            <person name="Kono T."/>
            <person name="Macchietto M."/>
            <person name="Millas R."/>
            <person name="McGilp L."/>
            <person name="Shao M."/>
            <person name="Duquette J."/>
            <person name="Hirsch C.N."/>
            <person name="Kimball J."/>
        </authorList>
    </citation>
    <scope>NUCLEOTIDE SEQUENCE</scope>
    <source>
        <tissue evidence="4">Fresh leaf tissue</tissue>
    </source>
</reference>
<sequence>MVLKDMDRTQAFTKALSTSWARWVDANLVQTNTRVFFQSISPSHYRSRLLPSLDHHTLLRLGRSPLPASWFGGRSILARSSTSRPSAAAPRSNPASIRSPDLQSRSPSPPADMATAASDRRRHTDEVEFRACVVPFGSFALRSRS</sequence>
<keyword evidence="5" id="KW-1185">Reference proteome</keyword>
<dbReference type="EMBL" id="JAAALK010000288">
    <property type="protein sequence ID" value="KAG8053040.1"/>
    <property type="molecule type" value="Genomic_DNA"/>
</dbReference>
<evidence type="ECO:0000313" key="5">
    <source>
        <dbReference type="Proteomes" id="UP000729402"/>
    </source>
</evidence>
<feature type="region of interest" description="Disordered" evidence="2">
    <location>
        <begin position="80"/>
        <end position="124"/>
    </location>
</feature>
<feature type="domain" description="Trichome birefringence-like C-terminal" evidence="3">
    <location>
        <begin position="3"/>
        <end position="47"/>
    </location>
</feature>
<dbReference type="GO" id="GO:0016740">
    <property type="term" value="F:transferase activity"/>
    <property type="evidence" value="ECO:0007669"/>
    <property type="project" value="InterPro"/>
</dbReference>